<reference evidence="2" key="1">
    <citation type="submission" date="2018-01" db="EMBL/GenBank/DDBJ databases">
        <title>Complete genome of Tamlana sp. UJ94.</title>
        <authorList>
            <person name="Jung J."/>
            <person name="Chung D."/>
            <person name="Bae S.S."/>
            <person name="Baek K."/>
        </authorList>
    </citation>
    <scope>NUCLEOTIDE SEQUENCE [LARGE SCALE GENOMIC DNA]</scope>
    <source>
        <strain evidence="2">UJ94</strain>
    </source>
</reference>
<dbReference type="Gene3D" id="2.60.200.60">
    <property type="match status" value="2"/>
</dbReference>
<accession>A0A2I7SIH4</accession>
<dbReference type="Pfam" id="PF05488">
    <property type="entry name" value="PAAR_motif"/>
    <property type="match status" value="1"/>
</dbReference>
<keyword evidence="2" id="KW-1185">Reference proteome</keyword>
<dbReference type="InterPro" id="IPR008727">
    <property type="entry name" value="PAAR_motif"/>
</dbReference>
<gene>
    <name evidence="1" type="ORF">C1A40_09480</name>
</gene>
<evidence type="ECO:0000313" key="1">
    <source>
        <dbReference type="EMBL" id="AUS05679.1"/>
    </source>
</evidence>
<dbReference type="Proteomes" id="UP000236592">
    <property type="component" value="Chromosome"/>
</dbReference>
<dbReference type="RefSeq" id="WP_102995689.1">
    <property type="nucleotide sequence ID" value="NZ_CP025938.1"/>
</dbReference>
<evidence type="ECO:0000313" key="2">
    <source>
        <dbReference type="Proteomes" id="UP000236592"/>
    </source>
</evidence>
<proteinExistence type="predicted"/>
<sequence length="156" mass="16001">MPGKPAATLGSHHTCPMCSGTTPHVGGPVIKGEVNVLFNSKPAATLGSLCTCVGGPDTIISGNPTVLINGKPMACVGDSSAHGGIVVMGEANILIGSSLVEPSKVLPAEKIPFPKISTIDRLKSVVVGQGESLKIAERNQEASRNRGYLVEVDFSI</sequence>
<name>A0A2I7SIH4_9FLAO</name>
<dbReference type="KEGG" id="taj:C1A40_09480"/>
<dbReference type="EMBL" id="CP025938">
    <property type="protein sequence ID" value="AUS05679.1"/>
    <property type="molecule type" value="Genomic_DNA"/>
</dbReference>
<dbReference type="AlphaFoldDB" id="A0A2I7SIH4"/>
<dbReference type="CDD" id="cd14738">
    <property type="entry name" value="PAAR_2"/>
    <property type="match status" value="1"/>
</dbReference>
<organism evidence="1 2">
    <name type="scientific">Pseudotamlana carrageenivorans</name>
    <dbReference type="NCBI Taxonomy" id="2069432"/>
    <lineage>
        <taxon>Bacteria</taxon>
        <taxon>Pseudomonadati</taxon>
        <taxon>Bacteroidota</taxon>
        <taxon>Flavobacteriia</taxon>
        <taxon>Flavobacteriales</taxon>
        <taxon>Flavobacteriaceae</taxon>
        <taxon>Pseudotamlana</taxon>
    </lineage>
</organism>
<dbReference type="OrthoDB" id="9807902at2"/>
<protein>
    <submittedName>
        <fullName evidence="1">Paar repeat-containing protein</fullName>
    </submittedName>
</protein>